<name>A0ABU5NDC1_9RICK</name>
<evidence type="ECO:0000313" key="1">
    <source>
        <dbReference type="EMBL" id="MEA0971135.1"/>
    </source>
</evidence>
<keyword evidence="2" id="KW-1185">Reference proteome</keyword>
<dbReference type="RefSeq" id="WP_322777037.1">
    <property type="nucleotide sequence ID" value="NZ_JARJFB010000086.1"/>
</dbReference>
<accession>A0ABU5NDC1</accession>
<organism evidence="1 2">
    <name type="scientific">Candidatus Megaera venefica</name>
    <dbReference type="NCBI Taxonomy" id="2055910"/>
    <lineage>
        <taxon>Bacteria</taxon>
        <taxon>Pseudomonadati</taxon>
        <taxon>Pseudomonadota</taxon>
        <taxon>Alphaproteobacteria</taxon>
        <taxon>Rickettsiales</taxon>
        <taxon>Rickettsiaceae</taxon>
        <taxon>Candidatus Megaera</taxon>
    </lineage>
</organism>
<protein>
    <submittedName>
        <fullName evidence="1">Uncharacterized protein</fullName>
    </submittedName>
</protein>
<evidence type="ECO:0000313" key="2">
    <source>
        <dbReference type="Proteomes" id="UP001291687"/>
    </source>
</evidence>
<dbReference type="EMBL" id="JARJFB010000086">
    <property type="protein sequence ID" value="MEA0971135.1"/>
    <property type="molecule type" value="Genomic_DNA"/>
</dbReference>
<comment type="caution">
    <text evidence="1">The sequence shown here is derived from an EMBL/GenBank/DDBJ whole genome shotgun (WGS) entry which is preliminary data.</text>
</comment>
<gene>
    <name evidence="1" type="ORF">Megvenef_01108</name>
</gene>
<proteinExistence type="predicted"/>
<sequence length="129" mass="14856">MNTKLSKVLKLINNLTKQELMILNQATVSLIKTYQDVDFKRAAINFKIGDIVSFVDSSGIRIQGVVTKKNQKTLQVTTEKNYYVNIPATYLTLEEKPSQKLLNFRKEVAPTHQEMLETLNFELKKKTLH</sequence>
<dbReference type="Proteomes" id="UP001291687">
    <property type="component" value="Unassembled WGS sequence"/>
</dbReference>
<reference evidence="1 2" key="1">
    <citation type="submission" date="2023-03" db="EMBL/GenBank/DDBJ databases">
        <title>Host association and intracellularity evolved multiple times independently in the Rickettsiales.</title>
        <authorList>
            <person name="Castelli M."/>
            <person name="Nardi T."/>
            <person name="Gammuto L."/>
            <person name="Bellinzona G."/>
            <person name="Sabaneyeva E."/>
            <person name="Potekhin A."/>
            <person name="Serra V."/>
            <person name="Petroni G."/>
            <person name="Sassera D."/>
        </authorList>
    </citation>
    <scope>NUCLEOTIDE SEQUENCE [LARGE SCALE GENOMIC DNA]</scope>
    <source>
        <strain evidence="1 2">Sr 2-6</strain>
    </source>
</reference>